<comment type="subcellular location">
    <subcellularLocation>
        <location evidence="1">Membrane</location>
        <topology evidence="1">Multi-pass membrane protein</topology>
    </subcellularLocation>
</comment>
<evidence type="ECO:0000256" key="6">
    <source>
        <dbReference type="SAM" id="Phobius"/>
    </source>
</evidence>
<evidence type="ECO:0000256" key="5">
    <source>
        <dbReference type="ARBA" id="ARBA00023136"/>
    </source>
</evidence>
<gene>
    <name evidence="8" type="ORF">HMPREF1534_00220</name>
</gene>
<accession>U6RR38</accession>
<comment type="caution">
    <text evidence="8">The sequence shown here is derived from an EMBL/GenBank/DDBJ whole genome shotgun (WGS) entry which is preliminary data.</text>
</comment>
<evidence type="ECO:0000256" key="3">
    <source>
        <dbReference type="ARBA" id="ARBA00022748"/>
    </source>
</evidence>
<dbReference type="GO" id="GO:0016020">
    <property type="term" value="C:membrane"/>
    <property type="evidence" value="ECO:0007669"/>
    <property type="project" value="UniProtKB-SubCell"/>
</dbReference>
<dbReference type="GeneID" id="60063699"/>
<keyword evidence="2 6" id="KW-0812">Transmembrane</keyword>
<feature type="transmembrane region" description="Helical" evidence="6">
    <location>
        <begin position="98"/>
        <end position="120"/>
    </location>
</feature>
<organism evidence="8 9">
    <name type="scientific">Phocaeicola massiliensis B84634 = Timone 84634 = DSM 17679 = JCM 13223</name>
    <dbReference type="NCBI Taxonomy" id="1121098"/>
    <lineage>
        <taxon>Bacteria</taxon>
        <taxon>Pseudomonadati</taxon>
        <taxon>Bacteroidota</taxon>
        <taxon>Bacteroidia</taxon>
        <taxon>Bacteroidales</taxon>
        <taxon>Bacteroidaceae</taxon>
        <taxon>Phocaeicola</taxon>
    </lineage>
</organism>
<keyword evidence="4 6" id="KW-1133">Transmembrane helix</keyword>
<keyword evidence="5 6" id="KW-0472">Membrane</keyword>
<name>U6RR38_9BACT</name>
<dbReference type="GO" id="GO:0017004">
    <property type="term" value="P:cytochrome complex assembly"/>
    <property type="evidence" value="ECO:0007669"/>
    <property type="project" value="UniProtKB-KW"/>
</dbReference>
<evidence type="ECO:0000313" key="8">
    <source>
        <dbReference type="EMBL" id="EOA58256.1"/>
    </source>
</evidence>
<evidence type="ECO:0000259" key="7">
    <source>
        <dbReference type="Pfam" id="PF05140"/>
    </source>
</evidence>
<feature type="domain" description="ResB-like" evidence="7">
    <location>
        <begin position="137"/>
        <end position="246"/>
    </location>
</feature>
<dbReference type="PATRIC" id="fig|1121098.3.peg.220"/>
<feature type="transmembrane region" description="Helical" evidence="6">
    <location>
        <begin position="141"/>
        <end position="159"/>
    </location>
</feature>
<feature type="transmembrane region" description="Helical" evidence="6">
    <location>
        <begin position="66"/>
        <end position="86"/>
    </location>
</feature>
<evidence type="ECO:0000256" key="4">
    <source>
        <dbReference type="ARBA" id="ARBA00022989"/>
    </source>
</evidence>
<proteinExistence type="predicted"/>
<feature type="transmembrane region" description="Helical" evidence="6">
    <location>
        <begin position="12"/>
        <end position="45"/>
    </location>
</feature>
<keyword evidence="3" id="KW-0201">Cytochrome c-type biogenesis</keyword>
<dbReference type="PANTHER" id="PTHR31566">
    <property type="entry name" value="CYTOCHROME C BIOGENESIS PROTEIN CCS1, CHLOROPLASTIC"/>
    <property type="match status" value="1"/>
</dbReference>
<dbReference type="PANTHER" id="PTHR31566:SF5">
    <property type="entry name" value="RESB-LIKE DOMAIN-CONTAINING PROTEIN"/>
    <property type="match status" value="1"/>
</dbReference>
<evidence type="ECO:0000313" key="9">
    <source>
        <dbReference type="Proteomes" id="UP000017831"/>
    </source>
</evidence>
<protein>
    <recommendedName>
        <fullName evidence="7">ResB-like domain-containing protein</fullName>
    </recommendedName>
</protein>
<sequence>MRYVYVTGYLSLAAIIQLLMGNFPLSFVAFPLNIVFAVIWLFLLWKLYKESRKSAFTRFLYSPQTSILSIFLLIAGSLIIGLFPQLSDVEAAMRTGVWALLGCYNFMTSWIFIAILFLLLSNLAMITFHAYYHRKTARWRFLLNHAGLWLALFAGFFGSSDTRTLRIPLYKGEPAREAFDMNGVSYHLDYEMELRSFSVEYYPNGSPSRFAAEVRLGDDEALLEVNHPYSYRLGEDVYLTSYDMASGNESKYCVLQVVIQPWKYIMVAGILMMLAGAVLLFINGPKKCVNLKKV</sequence>
<dbReference type="RefSeq" id="WP_005935945.1">
    <property type="nucleotide sequence ID" value="NZ_KB890364.1"/>
</dbReference>
<dbReference type="eggNOG" id="COG1333">
    <property type="taxonomic scope" value="Bacteria"/>
</dbReference>
<dbReference type="STRING" id="1121098.HMPREF1534_00220"/>
<feature type="transmembrane region" description="Helical" evidence="6">
    <location>
        <begin position="264"/>
        <end position="283"/>
    </location>
</feature>
<keyword evidence="9" id="KW-1185">Reference proteome</keyword>
<dbReference type="AlphaFoldDB" id="U6RR38"/>
<dbReference type="OrthoDB" id="1048837at2"/>
<dbReference type="Proteomes" id="UP000017831">
    <property type="component" value="Unassembled WGS sequence"/>
</dbReference>
<dbReference type="EMBL" id="AQHY01000004">
    <property type="protein sequence ID" value="EOA58256.1"/>
    <property type="molecule type" value="Genomic_DNA"/>
</dbReference>
<dbReference type="InterPro" id="IPR007816">
    <property type="entry name" value="ResB-like_domain"/>
</dbReference>
<dbReference type="Pfam" id="PF05140">
    <property type="entry name" value="ResB"/>
    <property type="match status" value="1"/>
</dbReference>
<evidence type="ECO:0000256" key="2">
    <source>
        <dbReference type="ARBA" id="ARBA00022692"/>
    </source>
</evidence>
<dbReference type="InterPro" id="IPR023494">
    <property type="entry name" value="Cyt_c_bgen_Ccs1/CcsB/ResB"/>
</dbReference>
<dbReference type="HOGENOM" id="CLU_955314_0_0_10"/>
<reference evidence="8 9" key="1">
    <citation type="submission" date="2013-04" db="EMBL/GenBank/DDBJ databases">
        <title>The Genome Sequence of Bacteroides massiliensis DSM 17679.</title>
        <authorList>
            <consortium name="The Broad Institute Genomics Platform"/>
            <person name="Earl A."/>
            <person name="Ward D."/>
            <person name="Feldgarden M."/>
            <person name="Gevers D."/>
            <person name="Martens E."/>
            <person name="Fenner L."/>
            <person name="Roux V."/>
            <person name="Mallet M.N."/>
            <person name="Raoult D."/>
            <person name="Walker B."/>
            <person name="Young S."/>
            <person name="Zeng Q."/>
            <person name="Gargeya S."/>
            <person name="Fitzgerald M."/>
            <person name="Haas B."/>
            <person name="Abouelleil A."/>
            <person name="Allen A.W."/>
            <person name="Alvarado L."/>
            <person name="Arachchi H.M."/>
            <person name="Berlin A.M."/>
            <person name="Chapman S.B."/>
            <person name="Gainer-Dewar J."/>
            <person name="Goldberg J."/>
            <person name="Griggs A."/>
            <person name="Gujja S."/>
            <person name="Hansen M."/>
            <person name="Howarth C."/>
            <person name="Imamovic A."/>
            <person name="Ireland A."/>
            <person name="Larimer J."/>
            <person name="McCowan C."/>
            <person name="Murphy C."/>
            <person name="Pearson M."/>
            <person name="Poon T.W."/>
            <person name="Priest M."/>
            <person name="Roberts A."/>
            <person name="Saif S."/>
            <person name="Shea T."/>
            <person name="Sisk P."/>
            <person name="Sykes S."/>
            <person name="Wortman J."/>
            <person name="Nusbaum C."/>
            <person name="Birren B."/>
        </authorList>
    </citation>
    <scope>NUCLEOTIDE SEQUENCE [LARGE SCALE GENOMIC DNA]</scope>
    <source>
        <strain evidence="9">B84634 / Timone 84634 / DSM 17679 / JCM 13223</strain>
    </source>
</reference>
<evidence type="ECO:0000256" key="1">
    <source>
        <dbReference type="ARBA" id="ARBA00004141"/>
    </source>
</evidence>